<protein>
    <submittedName>
        <fullName evidence="5">FAD-dependent monooxygenase</fullName>
    </submittedName>
</protein>
<dbReference type="RefSeq" id="WP_298405223.1">
    <property type="nucleotide sequence ID" value="NZ_JBFSHR010000004.1"/>
</dbReference>
<dbReference type="InterPro" id="IPR050641">
    <property type="entry name" value="RIFMO-like"/>
</dbReference>
<dbReference type="Gene3D" id="3.30.70.2450">
    <property type="match status" value="1"/>
</dbReference>
<keyword evidence="5" id="KW-0503">Monooxygenase</keyword>
<name>A0ABV3XZC4_9ACTN</name>
<gene>
    <name evidence="5" type="ORF">AB6A68_02185</name>
</gene>
<sequence length="532" mass="59204">MGPTAGLASDVVVIGAGPVGQTAALLCSQWGLRVRVLEAQTHRDRTGSRAICQQREVLDTWDAIGAGVLIDRGITWSRARTYYRDKEIFSVELKDRGSALLPPFVNIAQSEVEETLLGLIERSPLVDVEYGAKVTRLQSENDKALLEVDTPAGARRIESRFVIACCGLHSEELRAQIGVDFPGQSFDDLFLICDIKADLREQRGERRFHFDPNWNPGRQVLIHEQPDSIWRVDWQVPEDFDLAREEATGGLHRRIREIAGCQPYELVWRSVYRFQGRVASRFRHGSIFLAGDFAHVFAPFGARGLNSGVHDVENLVWKLAMVARGLADSRLLDSYEVERRAAALENLEVTSATMRFLVPQTEADRRRRTLLLEGAAHGSRAAISAVDSGRLYEPYWYVDSPLTTPAPGRTFGGRPSRGEPVDPVPGTVLPDLPLFASSGERRRPQRLRQLVHHTFTVLSDEPSFVQALEHLPVEVMDLNRLDPKRSLRRALDLGDRPVHLVVRPDGHLAAMIEGNPSGVPVALQRALGNASA</sequence>
<evidence type="ECO:0000256" key="2">
    <source>
        <dbReference type="ARBA" id="ARBA00022630"/>
    </source>
</evidence>
<dbReference type="Proteomes" id="UP001560267">
    <property type="component" value="Unassembled WGS sequence"/>
</dbReference>
<dbReference type="InterPro" id="IPR002938">
    <property type="entry name" value="FAD-bd"/>
</dbReference>
<dbReference type="Pfam" id="PF01494">
    <property type="entry name" value="FAD_binding_3"/>
    <property type="match status" value="1"/>
</dbReference>
<proteinExistence type="predicted"/>
<evidence type="ECO:0000313" key="5">
    <source>
        <dbReference type="EMBL" id="MEX6428647.1"/>
    </source>
</evidence>
<keyword evidence="2" id="KW-0285">Flavoprotein</keyword>
<dbReference type="InterPro" id="IPR036188">
    <property type="entry name" value="FAD/NAD-bd_sf"/>
</dbReference>
<dbReference type="SUPFAM" id="SSF51905">
    <property type="entry name" value="FAD/NAD(P)-binding domain"/>
    <property type="match status" value="1"/>
</dbReference>
<comment type="cofactor">
    <cofactor evidence="1">
        <name>FAD</name>
        <dbReference type="ChEBI" id="CHEBI:57692"/>
    </cofactor>
</comment>
<reference evidence="5 6" key="1">
    <citation type="submission" date="2024-07" db="EMBL/GenBank/DDBJ databases">
        <title>Draft Genome Sequence of Ferrimicrobium acidiphilum Strain YE2023, Isolated from a Pulp of Bioleach Reactor.</title>
        <authorList>
            <person name="Elkina Y.A."/>
            <person name="Bulaeva A.G."/>
            <person name="Beletsky A.V."/>
            <person name="Mardanov A.V."/>
        </authorList>
    </citation>
    <scope>NUCLEOTIDE SEQUENCE [LARGE SCALE GENOMIC DNA]</scope>
    <source>
        <strain evidence="5 6">YE2023</strain>
    </source>
</reference>
<evidence type="ECO:0000259" key="4">
    <source>
        <dbReference type="Pfam" id="PF01494"/>
    </source>
</evidence>
<evidence type="ECO:0000256" key="1">
    <source>
        <dbReference type="ARBA" id="ARBA00001974"/>
    </source>
</evidence>
<accession>A0ABV3XZC4</accession>
<organism evidence="5 6">
    <name type="scientific">Ferrimicrobium acidiphilum</name>
    <dbReference type="NCBI Taxonomy" id="121039"/>
    <lineage>
        <taxon>Bacteria</taxon>
        <taxon>Bacillati</taxon>
        <taxon>Actinomycetota</taxon>
        <taxon>Acidimicrobiia</taxon>
        <taxon>Acidimicrobiales</taxon>
        <taxon>Acidimicrobiaceae</taxon>
        <taxon>Ferrimicrobium</taxon>
    </lineage>
</organism>
<evidence type="ECO:0000313" key="6">
    <source>
        <dbReference type="Proteomes" id="UP001560267"/>
    </source>
</evidence>
<keyword evidence="3" id="KW-0274">FAD</keyword>
<dbReference type="PANTHER" id="PTHR43004">
    <property type="entry name" value="TRK SYSTEM POTASSIUM UPTAKE PROTEIN"/>
    <property type="match status" value="1"/>
</dbReference>
<keyword evidence="6" id="KW-1185">Reference proteome</keyword>
<comment type="caution">
    <text evidence="5">The sequence shown here is derived from an EMBL/GenBank/DDBJ whole genome shotgun (WGS) entry which is preliminary data.</text>
</comment>
<feature type="domain" description="FAD-binding" evidence="4">
    <location>
        <begin position="10"/>
        <end position="346"/>
    </location>
</feature>
<dbReference type="Gene3D" id="3.40.30.120">
    <property type="match status" value="1"/>
</dbReference>
<dbReference type="PRINTS" id="PR00420">
    <property type="entry name" value="RNGMNOXGNASE"/>
</dbReference>
<dbReference type="GO" id="GO:0004497">
    <property type="term" value="F:monooxygenase activity"/>
    <property type="evidence" value="ECO:0007669"/>
    <property type="project" value="UniProtKB-KW"/>
</dbReference>
<dbReference type="NCBIfam" id="NF006002">
    <property type="entry name" value="PRK08132.1"/>
    <property type="match status" value="1"/>
</dbReference>
<evidence type="ECO:0000256" key="3">
    <source>
        <dbReference type="ARBA" id="ARBA00022827"/>
    </source>
</evidence>
<dbReference type="EMBL" id="JBFSHR010000004">
    <property type="protein sequence ID" value="MEX6428647.1"/>
    <property type="molecule type" value="Genomic_DNA"/>
</dbReference>
<keyword evidence="5" id="KW-0560">Oxidoreductase</keyword>
<dbReference type="Gene3D" id="3.50.50.60">
    <property type="entry name" value="FAD/NAD(P)-binding domain"/>
    <property type="match status" value="1"/>
</dbReference>
<dbReference type="PANTHER" id="PTHR43004:SF19">
    <property type="entry name" value="BINDING MONOOXYGENASE, PUTATIVE (JCVI)-RELATED"/>
    <property type="match status" value="1"/>
</dbReference>